<keyword evidence="5" id="KW-1185">Reference proteome</keyword>
<dbReference type="PIRSF" id="PIRSF004846">
    <property type="entry name" value="ModA"/>
    <property type="match status" value="1"/>
</dbReference>
<evidence type="ECO:0000313" key="4">
    <source>
        <dbReference type="EMBL" id="MBJ6122799.1"/>
    </source>
</evidence>
<evidence type="ECO:0000256" key="3">
    <source>
        <dbReference type="ARBA" id="ARBA00022729"/>
    </source>
</evidence>
<reference evidence="5" key="1">
    <citation type="submission" date="2020-12" db="EMBL/GenBank/DDBJ databases">
        <title>Hymenobacter sp.</title>
        <authorList>
            <person name="Kim M.K."/>
        </authorList>
    </citation>
    <scope>NUCLEOTIDE SEQUENCE [LARGE SCALE GENOMIC DNA]</scope>
    <source>
        <strain evidence="5">BT553</strain>
    </source>
</reference>
<dbReference type="Proteomes" id="UP000640426">
    <property type="component" value="Unassembled WGS sequence"/>
</dbReference>
<name>A0ABS0XRY7_9SPHN</name>
<dbReference type="InterPro" id="IPR050682">
    <property type="entry name" value="ModA/WtpA"/>
</dbReference>
<dbReference type="Pfam" id="PF13531">
    <property type="entry name" value="SBP_bac_11"/>
    <property type="match status" value="1"/>
</dbReference>
<dbReference type="CDD" id="cd13536">
    <property type="entry name" value="PBP2_EcModA"/>
    <property type="match status" value="1"/>
</dbReference>
<dbReference type="PANTHER" id="PTHR30632:SF17">
    <property type="entry name" value="MOLYBDATE-BINDING PROTEIN MODA"/>
    <property type="match status" value="1"/>
</dbReference>
<proteinExistence type="inferred from homology"/>
<evidence type="ECO:0000313" key="5">
    <source>
        <dbReference type="Proteomes" id="UP000640426"/>
    </source>
</evidence>
<organism evidence="4 5">
    <name type="scientific">Sphingomonas mollis</name>
    <dbReference type="NCBI Taxonomy" id="2795726"/>
    <lineage>
        <taxon>Bacteria</taxon>
        <taxon>Pseudomonadati</taxon>
        <taxon>Pseudomonadota</taxon>
        <taxon>Alphaproteobacteria</taxon>
        <taxon>Sphingomonadales</taxon>
        <taxon>Sphingomonadaceae</taxon>
        <taxon>Sphingomonas</taxon>
    </lineage>
</organism>
<dbReference type="Gene3D" id="3.40.190.10">
    <property type="entry name" value="Periplasmic binding protein-like II"/>
    <property type="match status" value="2"/>
</dbReference>
<protein>
    <submittedName>
        <fullName evidence="4">Molybdate ABC transporter substrate-binding protein</fullName>
    </submittedName>
</protein>
<dbReference type="NCBIfam" id="TIGR01256">
    <property type="entry name" value="modA"/>
    <property type="match status" value="1"/>
</dbReference>
<accession>A0ABS0XRY7</accession>
<gene>
    <name evidence="4" type="primary">modA</name>
    <name evidence="4" type="ORF">JAO74_13450</name>
</gene>
<dbReference type="PANTHER" id="PTHR30632">
    <property type="entry name" value="MOLYBDATE-BINDING PERIPLASMIC PROTEIN"/>
    <property type="match status" value="1"/>
</dbReference>
<dbReference type="InterPro" id="IPR005950">
    <property type="entry name" value="ModA"/>
</dbReference>
<keyword evidence="3" id="KW-0732">Signal</keyword>
<comment type="caution">
    <text evidence="4">The sequence shown here is derived from an EMBL/GenBank/DDBJ whole genome shotgun (WGS) entry which is preliminary data.</text>
</comment>
<keyword evidence="2" id="KW-0479">Metal-binding</keyword>
<comment type="similarity">
    <text evidence="1">Belongs to the bacterial solute-binding protein ModA family.</text>
</comment>
<dbReference type="SUPFAM" id="SSF53850">
    <property type="entry name" value="Periplasmic binding protein-like II"/>
    <property type="match status" value="1"/>
</dbReference>
<evidence type="ECO:0000256" key="2">
    <source>
        <dbReference type="ARBA" id="ARBA00022723"/>
    </source>
</evidence>
<sequence length="241" mass="25682">MAPPLAAQPREPLTVFAAASLTDALQMVGRAYTQRTGQPVRFSFASSGTGARQIEAGARADLFVSAEPSWMDQLQKGERLQPGARRDLLGGRLALVAPRASRVSLRIRPGFPLATALGDRNRLAVGDPRSVPAGRYAQAALTRLGVWTSVADRLAPAQDVRAALSYVARGEAPLGIVYETDAVAEPAVRIVGLFPAASHPPIIYPAAVIRGAKPGAVAFYRFLGGAEARAIFRRYRFRPLG</sequence>
<dbReference type="EMBL" id="JAELXS010000007">
    <property type="protein sequence ID" value="MBJ6122799.1"/>
    <property type="molecule type" value="Genomic_DNA"/>
</dbReference>
<evidence type="ECO:0000256" key="1">
    <source>
        <dbReference type="ARBA" id="ARBA00009175"/>
    </source>
</evidence>